<gene>
    <name evidence="3" type="ORF">WB403_49215</name>
</gene>
<evidence type="ECO:0000256" key="1">
    <source>
        <dbReference type="ARBA" id="ARBA00022679"/>
    </source>
</evidence>
<feature type="domain" description="4'-phosphopantetheinyl transferase" evidence="2">
    <location>
        <begin position="2"/>
        <end position="70"/>
    </location>
</feature>
<keyword evidence="4" id="KW-1185">Reference proteome</keyword>
<dbReference type="Gene3D" id="3.90.470.20">
    <property type="entry name" value="4'-phosphopantetheinyl transferase domain"/>
    <property type="match status" value="1"/>
</dbReference>
<reference evidence="3 4" key="1">
    <citation type="submission" date="2024-03" db="EMBL/GenBank/DDBJ databases">
        <title>First Report of Pectobacterium brasiliscabiei causing potato scab in china.</title>
        <authorList>
            <person name="Handique U."/>
        </authorList>
    </citation>
    <scope>NUCLEOTIDE SEQUENCE [LARGE SCALE GENOMIC DNA]</scope>
    <source>
        <strain evidence="3 4">ZRIMU1503</strain>
    </source>
</reference>
<dbReference type="InterPro" id="IPR037143">
    <property type="entry name" value="4-PPantetheinyl_Trfase_dom_sf"/>
</dbReference>
<accession>A0ABU8GV96</accession>
<organism evidence="3 4">
    <name type="scientific">Streptomyces brasiliscabiei</name>
    <dbReference type="NCBI Taxonomy" id="2736302"/>
    <lineage>
        <taxon>Bacteria</taxon>
        <taxon>Bacillati</taxon>
        <taxon>Actinomycetota</taxon>
        <taxon>Actinomycetes</taxon>
        <taxon>Kitasatosporales</taxon>
        <taxon>Streptomycetaceae</taxon>
        <taxon>Streptomyces</taxon>
    </lineage>
</organism>
<proteinExistence type="predicted"/>
<sequence>EKEMEVINQSVNPIQTFYQLWVRKEALLKAVGMGLDVLTIDEIGWDIQLYQYGSYSLAFAVPEGNYAIRFFKYIATKF</sequence>
<dbReference type="EMBL" id="JBBAYM010000191">
    <property type="protein sequence ID" value="MEI5617088.1"/>
    <property type="molecule type" value="Genomic_DNA"/>
</dbReference>
<keyword evidence="1 3" id="KW-0808">Transferase</keyword>
<comment type="caution">
    <text evidence="3">The sequence shown here is derived from an EMBL/GenBank/DDBJ whole genome shotgun (WGS) entry which is preliminary data.</text>
</comment>
<evidence type="ECO:0000313" key="3">
    <source>
        <dbReference type="EMBL" id="MEI5617088.1"/>
    </source>
</evidence>
<evidence type="ECO:0000313" key="4">
    <source>
        <dbReference type="Proteomes" id="UP001365781"/>
    </source>
</evidence>
<dbReference type="RefSeq" id="WP_336559001.1">
    <property type="nucleotide sequence ID" value="NZ_JBBAYM010000191.1"/>
</dbReference>
<dbReference type="InterPro" id="IPR008278">
    <property type="entry name" value="4-PPantetheinyl_Trfase_dom"/>
</dbReference>
<dbReference type="Proteomes" id="UP001365781">
    <property type="component" value="Unassembled WGS sequence"/>
</dbReference>
<evidence type="ECO:0000259" key="2">
    <source>
        <dbReference type="Pfam" id="PF01648"/>
    </source>
</evidence>
<name>A0ABU8GV96_9ACTN</name>
<dbReference type="SUPFAM" id="SSF56214">
    <property type="entry name" value="4'-phosphopantetheinyl transferase"/>
    <property type="match status" value="1"/>
</dbReference>
<dbReference type="GO" id="GO:0016740">
    <property type="term" value="F:transferase activity"/>
    <property type="evidence" value="ECO:0007669"/>
    <property type="project" value="UniProtKB-KW"/>
</dbReference>
<protein>
    <submittedName>
        <fullName evidence="3">4'-phosphopantetheinyl transferase superfamily protein</fullName>
    </submittedName>
</protein>
<feature type="non-terminal residue" evidence="3">
    <location>
        <position position="1"/>
    </location>
</feature>
<dbReference type="Pfam" id="PF01648">
    <property type="entry name" value="ACPS"/>
    <property type="match status" value="1"/>
</dbReference>